<dbReference type="OrthoDB" id="2573978at2759"/>
<organism evidence="2 3">
    <name type="scientific">Kwoniella heveanensis BCC8398</name>
    <dbReference type="NCBI Taxonomy" id="1296120"/>
    <lineage>
        <taxon>Eukaryota</taxon>
        <taxon>Fungi</taxon>
        <taxon>Dikarya</taxon>
        <taxon>Basidiomycota</taxon>
        <taxon>Agaricomycotina</taxon>
        <taxon>Tremellomycetes</taxon>
        <taxon>Tremellales</taxon>
        <taxon>Cryptococcaceae</taxon>
        <taxon>Kwoniella</taxon>
    </lineage>
</organism>
<proteinExistence type="predicted"/>
<gene>
    <name evidence="2" type="ORF">I316_06242</name>
</gene>
<dbReference type="Proteomes" id="UP000092666">
    <property type="component" value="Unassembled WGS sequence"/>
</dbReference>
<feature type="compositionally biased region" description="Low complexity" evidence="1">
    <location>
        <begin position="168"/>
        <end position="183"/>
    </location>
</feature>
<dbReference type="EMBL" id="KV700130">
    <property type="protein sequence ID" value="OCF32086.1"/>
    <property type="molecule type" value="Genomic_DNA"/>
</dbReference>
<keyword evidence="3" id="KW-1185">Reference proteome</keyword>
<feature type="compositionally biased region" description="Polar residues" evidence="1">
    <location>
        <begin position="25"/>
        <end position="36"/>
    </location>
</feature>
<protein>
    <submittedName>
        <fullName evidence="2">Uncharacterized protein</fullName>
    </submittedName>
</protein>
<reference evidence="3" key="2">
    <citation type="submission" date="2013-12" db="EMBL/GenBank/DDBJ databases">
        <title>Evolution of pathogenesis and genome organization in the Tremellales.</title>
        <authorList>
            <person name="Cuomo C."/>
            <person name="Litvintseva A."/>
            <person name="Heitman J."/>
            <person name="Chen Y."/>
            <person name="Sun S."/>
            <person name="Springer D."/>
            <person name="Dromer F."/>
            <person name="Young S."/>
            <person name="Zeng Q."/>
            <person name="Chapman S."/>
            <person name="Gujja S."/>
            <person name="Saif S."/>
            <person name="Birren B."/>
        </authorList>
    </citation>
    <scope>NUCLEOTIDE SEQUENCE [LARGE SCALE GENOMIC DNA]</scope>
    <source>
        <strain evidence="3">BCC8398</strain>
    </source>
</reference>
<feature type="region of interest" description="Disordered" evidence="1">
    <location>
        <begin position="1"/>
        <end position="104"/>
    </location>
</feature>
<sequence length="368" mass="40737">MNALFPPDSLPTPFPYTPIERIEPVTNNVKPSNITVEENDDDDGGLVDDGAGGKRAMTKAEKQNAKKKRRKEREKAARAALEREQEIQAEAQREKERQAAEEAALPSVVQPISIINKLEDYPIPENPRHLPLDPVEQERIRWVAQESAVEYADLVNGPISASASASASVTSSSKVQPNPSKSPSGPPSLDDRRYRHLHIQRSTNLDVINPLPAIFIGSITRVGPAKESVTPRHRSGVTMGKVNPLPVKTDHRAFPFVDLIDIDTGKHPNFASGAKSDKNNIKKARTRRGSKANKAQNYDLVSEVKARQRTNTRARARARAQARPAARFWAPPVGVGGKARGYAWGYRDSMEGRREEGAWEGYVRSKDR</sequence>
<feature type="compositionally biased region" description="Acidic residues" evidence="1">
    <location>
        <begin position="37"/>
        <end position="46"/>
    </location>
</feature>
<accession>A0A1B9GM41</accession>
<feature type="compositionally biased region" description="Basic and acidic residues" evidence="1">
    <location>
        <begin position="73"/>
        <end position="100"/>
    </location>
</feature>
<evidence type="ECO:0000313" key="3">
    <source>
        <dbReference type="Proteomes" id="UP000092666"/>
    </source>
</evidence>
<dbReference type="AlphaFoldDB" id="A0A1B9GM41"/>
<feature type="region of interest" description="Disordered" evidence="1">
    <location>
        <begin position="168"/>
        <end position="191"/>
    </location>
</feature>
<evidence type="ECO:0000256" key="1">
    <source>
        <dbReference type="SAM" id="MobiDB-lite"/>
    </source>
</evidence>
<evidence type="ECO:0000313" key="2">
    <source>
        <dbReference type="EMBL" id="OCF32086.1"/>
    </source>
</evidence>
<reference evidence="2 3" key="1">
    <citation type="submission" date="2013-07" db="EMBL/GenBank/DDBJ databases">
        <title>The Genome Sequence of Cryptococcus heveanensis BCC8398.</title>
        <authorList>
            <consortium name="The Broad Institute Genome Sequencing Platform"/>
            <person name="Cuomo C."/>
            <person name="Litvintseva A."/>
            <person name="Chen Y."/>
            <person name="Heitman J."/>
            <person name="Sun S."/>
            <person name="Springer D."/>
            <person name="Dromer F."/>
            <person name="Young S.K."/>
            <person name="Zeng Q."/>
            <person name="Gargeya S."/>
            <person name="Fitzgerald M."/>
            <person name="Abouelleil A."/>
            <person name="Alvarado L."/>
            <person name="Berlin A.M."/>
            <person name="Chapman S.B."/>
            <person name="Dewar J."/>
            <person name="Goldberg J."/>
            <person name="Griggs A."/>
            <person name="Gujja S."/>
            <person name="Hansen M."/>
            <person name="Howarth C."/>
            <person name="Imamovic A."/>
            <person name="Larimer J."/>
            <person name="McCowan C."/>
            <person name="Murphy C."/>
            <person name="Pearson M."/>
            <person name="Priest M."/>
            <person name="Roberts A."/>
            <person name="Saif S."/>
            <person name="Shea T."/>
            <person name="Sykes S."/>
            <person name="Wortman J."/>
            <person name="Nusbaum C."/>
            <person name="Birren B."/>
        </authorList>
    </citation>
    <scope>NUCLEOTIDE SEQUENCE [LARGE SCALE GENOMIC DNA]</scope>
    <source>
        <strain evidence="2 3">BCC8398</strain>
    </source>
</reference>
<name>A0A1B9GM41_9TREE</name>